<evidence type="ECO:0000313" key="3">
    <source>
        <dbReference type="Proteomes" id="UP000619486"/>
    </source>
</evidence>
<protein>
    <submittedName>
        <fullName evidence="2">Uncharacterized protein</fullName>
    </submittedName>
</protein>
<dbReference type="EMBL" id="BMQQ01000004">
    <property type="protein sequence ID" value="GGT23948.1"/>
    <property type="molecule type" value="Genomic_DNA"/>
</dbReference>
<sequence>MPVGPDAARWCFDRMLALRPLAAQAAPRLRCRRRAAAARPELHLGPRSLLGSDVFPRLLGELTSTLPLDEYRLCAVLHPNPARASGAVGPPRRWRPTRGRPRR</sequence>
<reference evidence="2" key="2">
    <citation type="submission" date="2020-09" db="EMBL/GenBank/DDBJ databases">
        <authorList>
            <person name="Sun Q."/>
            <person name="Ohkuma M."/>
        </authorList>
    </citation>
    <scope>NUCLEOTIDE SEQUENCE</scope>
    <source>
        <strain evidence="2">JCM 3172</strain>
    </source>
</reference>
<name>A0A918H010_9ACTN</name>
<comment type="caution">
    <text evidence="2">The sequence shown here is derived from an EMBL/GenBank/DDBJ whole genome shotgun (WGS) entry which is preliminary data.</text>
</comment>
<keyword evidence="3" id="KW-1185">Reference proteome</keyword>
<feature type="region of interest" description="Disordered" evidence="1">
    <location>
        <begin position="81"/>
        <end position="103"/>
    </location>
</feature>
<reference evidence="2" key="1">
    <citation type="journal article" date="2014" name="Int. J. Syst. Evol. Microbiol.">
        <title>Complete genome sequence of Corynebacterium casei LMG S-19264T (=DSM 44701T), isolated from a smear-ripened cheese.</title>
        <authorList>
            <consortium name="US DOE Joint Genome Institute (JGI-PGF)"/>
            <person name="Walter F."/>
            <person name="Albersmeier A."/>
            <person name="Kalinowski J."/>
            <person name="Ruckert C."/>
        </authorList>
    </citation>
    <scope>NUCLEOTIDE SEQUENCE</scope>
    <source>
        <strain evidence="2">JCM 3172</strain>
    </source>
</reference>
<accession>A0A918H010</accession>
<organism evidence="2 3">
    <name type="scientific">Streptomyces purpureus</name>
    <dbReference type="NCBI Taxonomy" id="1951"/>
    <lineage>
        <taxon>Bacteria</taxon>
        <taxon>Bacillati</taxon>
        <taxon>Actinomycetota</taxon>
        <taxon>Actinomycetes</taxon>
        <taxon>Kitasatosporales</taxon>
        <taxon>Streptomycetaceae</taxon>
        <taxon>Streptomyces</taxon>
    </lineage>
</organism>
<evidence type="ECO:0000256" key="1">
    <source>
        <dbReference type="SAM" id="MobiDB-lite"/>
    </source>
</evidence>
<dbReference type="Proteomes" id="UP000619486">
    <property type="component" value="Unassembled WGS sequence"/>
</dbReference>
<evidence type="ECO:0000313" key="2">
    <source>
        <dbReference type="EMBL" id="GGT23948.1"/>
    </source>
</evidence>
<feature type="compositionally biased region" description="Basic residues" evidence="1">
    <location>
        <begin position="92"/>
        <end position="103"/>
    </location>
</feature>
<dbReference type="AlphaFoldDB" id="A0A918H010"/>
<gene>
    <name evidence="2" type="ORF">GCM10014713_16180</name>
</gene>
<proteinExistence type="predicted"/>